<keyword evidence="7" id="KW-0342">GTP-binding</keyword>
<keyword evidence="9" id="KW-0206">Cytoskeleton</keyword>
<keyword evidence="8" id="KW-0804">Transcription</keyword>
<organism evidence="11 12">
    <name type="scientific">Strongyloides stercoralis</name>
    <name type="common">Threadworm</name>
    <dbReference type="NCBI Taxonomy" id="6248"/>
    <lineage>
        <taxon>Eukaryota</taxon>
        <taxon>Metazoa</taxon>
        <taxon>Ecdysozoa</taxon>
        <taxon>Nematoda</taxon>
        <taxon>Chromadorea</taxon>
        <taxon>Rhabditida</taxon>
        <taxon>Tylenchina</taxon>
        <taxon>Panagrolaimomorpha</taxon>
        <taxon>Strongyloidoidea</taxon>
        <taxon>Strongyloididae</taxon>
        <taxon>Strongyloides</taxon>
    </lineage>
</organism>
<sequence length="583" mass="66190">SFQERKHHTNLDPEGLVEDPTCLTLVLHKEDHTMGNSLKHILVMMPEIEFCGYNVPHPLEDKIIIRIQTKPGHSAVDTLIKGLDNLTYIFKGIQEKFEEAVNNYYLNTVSVPNFCISKYFLFFLKFKMPGEIINIQLGQCGNQVGMEFWKTLCAEHGISPDGSFNHEEPSIDIKDIFFYQADDRRYVPRAVLVDLEPRVIKGILSSEYKRFFNHENIFQSANGGGAGNNWAHGYVQGREHYETVLDILDREAEFSENLDGFILCHSIAGGTGSGMGSYVLEKIKEHYPKKVLKTYSVFPNQTEMSDVVVQPYNSILTLERLIEHPDAVTVLDNTQLDRLAVEKMHVDKPTFAQINSMVSRIMSAATSTMRFPTSTHTRLSTIISRLVPFTPMHFIQTGYTPLCSDQFVVRTSVQDVMRRLVQPGSMMVHTKLDKETLHCMLGGLVIFQGEADPRDVSDAFDRIQQKNSIRAPPYMPIPLEVAIAGRSQYVTTSHRVSGLMMANNTNICQLFENTLSQFDKLRKRNAFVDKFIRVDPSFEGLHQMDDARENVYDLCKTYRDATKSNFMNLGISSVEGNSTIDIV</sequence>
<dbReference type="FunFam" id="1.10.287.600:FF:000004">
    <property type="entry name" value="Tubulin gamma chain"/>
    <property type="match status" value="1"/>
</dbReference>
<dbReference type="Pfam" id="PF00091">
    <property type="entry name" value="Tubulin"/>
    <property type="match status" value="1"/>
</dbReference>
<dbReference type="GO" id="GO:0046983">
    <property type="term" value="F:protein dimerization activity"/>
    <property type="evidence" value="ECO:0007669"/>
    <property type="project" value="InterPro"/>
</dbReference>
<dbReference type="InterPro" id="IPR022905">
    <property type="entry name" value="Rpo11-like"/>
</dbReference>
<evidence type="ECO:0000256" key="2">
    <source>
        <dbReference type="ARBA" id="ARBA00009636"/>
    </source>
</evidence>
<dbReference type="InterPro" id="IPR008280">
    <property type="entry name" value="Tub_FtsZ_C"/>
</dbReference>
<evidence type="ECO:0000256" key="4">
    <source>
        <dbReference type="ARBA" id="ARBA00022490"/>
    </source>
</evidence>
<keyword evidence="5" id="KW-0493">Microtubule</keyword>
<dbReference type="Proteomes" id="UP000035681">
    <property type="component" value="Unplaced"/>
</dbReference>
<evidence type="ECO:0000256" key="3">
    <source>
        <dbReference type="ARBA" id="ARBA00022478"/>
    </source>
</evidence>
<dbReference type="InterPro" id="IPR033898">
    <property type="entry name" value="RNAP_AC19"/>
</dbReference>
<dbReference type="Pfam" id="PF13656">
    <property type="entry name" value="RNA_pol_L_2"/>
    <property type="match status" value="1"/>
</dbReference>
<dbReference type="Pfam" id="PF03953">
    <property type="entry name" value="Tubulin_C"/>
    <property type="match status" value="1"/>
</dbReference>
<dbReference type="PRINTS" id="PR01161">
    <property type="entry name" value="TUBULIN"/>
</dbReference>
<evidence type="ECO:0000256" key="6">
    <source>
        <dbReference type="ARBA" id="ARBA00022741"/>
    </source>
</evidence>
<evidence type="ECO:0000256" key="1">
    <source>
        <dbReference type="ARBA" id="ARBA00004267"/>
    </source>
</evidence>
<dbReference type="GO" id="GO:0000930">
    <property type="term" value="C:gamma-tubulin complex"/>
    <property type="evidence" value="ECO:0007669"/>
    <property type="project" value="InterPro"/>
</dbReference>
<evidence type="ECO:0000313" key="12">
    <source>
        <dbReference type="WBParaSite" id="TCONS_00011985.p1"/>
    </source>
</evidence>
<reference evidence="12" key="1">
    <citation type="submission" date="2024-02" db="UniProtKB">
        <authorList>
            <consortium name="WormBaseParasite"/>
        </authorList>
    </citation>
    <scope>IDENTIFICATION</scope>
</reference>
<comment type="subcellular location">
    <subcellularLocation>
        <location evidence="1">Cytoplasm</location>
        <location evidence="1">Cytoskeleton</location>
        <location evidence="1">Microtubule organizing center</location>
    </subcellularLocation>
</comment>
<keyword evidence="11" id="KW-1185">Reference proteome</keyword>
<keyword evidence="6" id="KW-0547">Nucleotide-binding</keyword>
<comment type="similarity">
    <text evidence="2">Belongs to the tubulin family.</text>
</comment>
<dbReference type="GO" id="GO:0031122">
    <property type="term" value="P:cytoplasmic microtubule organization"/>
    <property type="evidence" value="ECO:0007669"/>
    <property type="project" value="InterPro"/>
</dbReference>
<dbReference type="HAMAP" id="MF_00261">
    <property type="entry name" value="RNApol_arch_Rpo11"/>
    <property type="match status" value="1"/>
</dbReference>
<name>A0AAF5DHX9_STRER</name>
<dbReference type="InterPro" id="IPR018316">
    <property type="entry name" value="Tubulin/FtsZ_2-layer-sand-dom"/>
</dbReference>
<dbReference type="InterPro" id="IPR037103">
    <property type="entry name" value="Tubulin/FtsZ-like_C"/>
</dbReference>
<evidence type="ECO:0000313" key="11">
    <source>
        <dbReference type="Proteomes" id="UP000035681"/>
    </source>
</evidence>
<dbReference type="GO" id="GO:0003899">
    <property type="term" value="F:DNA-directed RNA polymerase activity"/>
    <property type="evidence" value="ECO:0007669"/>
    <property type="project" value="InterPro"/>
</dbReference>
<evidence type="ECO:0000256" key="9">
    <source>
        <dbReference type="ARBA" id="ARBA00023212"/>
    </source>
</evidence>
<dbReference type="SUPFAM" id="SSF55257">
    <property type="entry name" value="RBP11-like subunits of RNA polymerase"/>
    <property type="match status" value="1"/>
</dbReference>
<dbReference type="SUPFAM" id="SSF55307">
    <property type="entry name" value="Tubulin C-terminal domain-like"/>
    <property type="match status" value="1"/>
</dbReference>
<dbReference type="CDD" id="cd07029">
    <property type="entry name" value="RNAP_I_III_AC19"/>
    <property type="match status" value="1"/>
</dbReference>
<dbReference type="Gene3D" id="1.10.287.600">
    <property type="entry name" value="Helix hairpin bin"/>
    <property type="match status" value="1"/>
</dbReference>
<dbReference type="GO" id="GO:0005525">
    <property type="term" value="F:GTP binding"/>
    <property type="evidence" value="ECO:0007669"/>
    <property type="project" value="UniProtKB-KW"/>
</dbReference>
<dbReference type="InterPro" id="IPR003008">
    <property type="entry name" value="Tubulin_FtsZ_GTPase"/>
</dbReference>
<evidence type="ECO:0000256" key="8">
    <source>
        <dbReference type="ARBA" id="ARBA00023163"/>
    </source>
</evidence>
<dbReference type="SUPFAM" id="SSF52490">
    <property type="entry name" value="Tubulin nucleotide-binding domain-like"/>
    <property type="match status" value="1"/>
</dbReference>
<keyword evidence="3" id="KW-0240">DNA-directed RNA polymerase</keyword>
<dbReference type="InterPro" id="IPR009025">
    <property type="entry name" value="RBP11-like_dimer"/>
</dbReference>
<dbReference type="InterPro" id="IPR036525">
    <property type="entry name" value="Tubulin/FtsZ_GTPase_sf"/>
</dbReference>
<dbReference type="PROSITE" id="PS00227">
    <property type="entry name" value="TUBULIN"/>
    <property type="match status" value="1"/>
</dbReference>
<dbReference type="InterPro" id="IPR017975">
    <property type="entry name" value="Tubulin_CS"/>
</dbReference>
<dbReference type="Gene3D" id="3.30.1330.20">
    <property type="entry name" value="Tubulin/FtsZ, C-terminal domain"/>
    <property type="match status" value="1"/>
</dbReference>
<evidence type="ECO:0000256" key="7">
    <source>
        <dbReference type="ARBA" id="ARBA00023134"/>
    </source>
</evidence>
<dbReference type="FunFam" id="3.40.50.1440:FF:000049">
    <property type="entry name" value="Tubulin gamma chain"/>
    <property type="match status" value="1"/>
</dbReference>
<dbReference type="InterPro" id="IPR002454">
    <property type="entry name" value="Gamma_tubulin"/>
</dbReference>
<accession>A0AAF5DHX9</accession>
<proteinExistence type="inferred from homology"/>
<dbReference type="GO" id="GO:0005813">
    <property type="term" value="C:centrosome"/>
    <property type="evidence" value="ECO:0007669"/>
    <property type="project" value="UniProtKB-ARBA"/>
</dbReference>
<dbReference type="PRINTS" id="PR01164">
    <property type="entry name" value="GAMMATUBULIN"/>
</dbReference>
<dbReference type="GO" id="GO:0000428">
    <property type="term" value="C:DNA-directed RNA polymerase complex"/>
    <property type="evidence" value="ECO:0007669"/>
    <property type="project" value="UniProtKB-KW"/>
</dbReference>
<dbReference type="InterPro" id="IPR036603">
    <property type="entry name" value="RBP11-like"/>
</dbReference>
<dbReference type="GO" id="GO:0007020">
    <property type="term" value="P:microtubule nucleation"/>
    <property type="evidence" value="ECO:0007669"/>
    <property type="project" value="InterPro"/>
</dbReference>
<dbReference type="InterPro" id="IPR000217">
    <property type="entry name" value="Tubulin"/>
</dbReference>
<dbReference type="GO" id="GO:0005874">
    <property type="term" value="C:microtubule"/>
    <property type="evidence" value="ECO:0007669"/>
    <property type="project" value="UniProtKB-KW"/>
</dbReference>
<keyword evidence="4" id="KW-0963">Cytoplasm</keyword>
<dbReference type="GO" id="GO:0098813">
    <property type="term" value="P:nuclear chromosome segregation"/>
    <property type="evidence" value="ECO:0007669"/>
    <property type="project" value="UniProtKB-ARBA"/>
</dbReference>
<protein>
    <submittedName>
        <fullName evidence="12">RNA_pol_L_2 domain-containing protein</fullName>
    </submittedName>
</protein>
<dbReference type="GO" id="GO:0000280">
    <property type="term" value="P:nuclear division"/>
    <property type="evidence" value="ECO:0007669"/>
    <property type="project" value="UniProtKB-ARBA"/>
</dbReference>
<dbReference type="AlphaFoldDB" id="A0AAF5DHX9"/>
<feature type="domain" description="Tubulin/FtsZ GTPase" evidence="10">
    <location>
        <begin position="174"/>
        <end position="373"/>
    </location>
</feature>
<evidence type="ECO:0000256" key="5">
    <source>
        <dbReference type="ARBA" id="ARBA00022701"/>
    </source>
</evidence>
<dbReference type="GO" id="GO:0006351">
    <property type="term" value="P:DNA-templated transcription"/>
    <property type="evidence" value="ECO:0007669"/>
    <property type="project" value="InterPro"/>
</dbReference>
<dbReference type="WBParaSite" id="TCONS_00011985.p1">
    <property type="protein sequence ID" value="TCONS_00011985.p1"/>
    <property type="gene ID" value="XLOC_007167"/>
</dbReference>
<dbReference type="SMART" id="SM00864">
    <property type="entry name" value="Tubulin"/>
    <property type="match status" value="1"/>
</dbReference>
<dbReference type="CDD" id="cd02188">
    <property type="entry name" value="gamma_tubulin"/>
    <property type="match status" value="1"/>
</dbReference>
<evidence type="ECO:0000259" key="10">
    <source>
        <dbReference type="SMART" id="SM00864"/>
    </source>
</evidence>
<dbReference type="PANTHER" id="PTHR11588">
    <property type="entry name" value="TUBULIN"/>
    <property type="match status" value="1"/>
</dbReference>
<dbReference type="Gene3D" id="3.40.50.1440">
    <property type="entry name" value="Tubulin/FtsZ, GTPase domain"/>
    <property type="match status" value="1"/>
</dbReference>
<dbReference type="Gene3D" id="3.30.1360.10">
    <property type="entry name" value="RNA polymerase, RBP11-like subunit"/>
    <property type="match status" value="1"/>
</dbReference>
<dbReference type="InterPro" id="IPR023123">
    <property type="entry name" value="Tubulin_C"/>
</dbReference>